<name>A0A8H3LMX4_9GLOM</name>
<evidence type="ECO:0000313" key="3">
    <source>
        <dbReference type="Proteomes" id="UP000615446"/>
    </source>
</evidence>
<reference evidence="2" key="1">
    <citation type="submission" date="2019-10" db="EMBL/GenBank/DDBJ databases">
        <title>Conservation and host-specific expression of non-tandemly repeated heterogenous ribosome RNA gene in arbuscular mycorrhizal fungi.</title>
        <authorList>
            <person name="Maeda T."/>
            <person name="Kobayashi Y."/>
            <person name="Nakagawa T."/>
            <person name="Ezawa T."/>
            <person name="Yamaguchi K."/>
            <person name="Bino T."/>
            <person name="Nishimoto Y."/>
            <person name="Shigenobu S."/>
            <person name="Kawaguchi M."/>
        </authorList>
    </citation>
    <scope>NUCLEOTIDE SEQUENCE</scope>
    <source>
        <strain evidence="2">HR1</strain>
    </source>
</reference>
<organism evidence="2 3">
    <name type="scientific">Rhizophagus clarus</name>
    <dbReference type="NCBI Taxonomy" id="94130"/>
    <lineage>
        <taxon>Eukaryota</taxon>
        <taxon>Fungi</taxon>
        <taxon>Fungi incertae sedis</taxon>
        <taxon>Mucoromycota</taxon>
        <taxon>Glomeromycotina</taxon>
        <taxon>Glomeromycetes</taxon>
        <taxon>Glomerales</taxon>
        <taxon>Glomeraceae</taxon>
        <taxon>Rhizophagus</taxon>
    </lineage>
</organism>
<proteinExistence type="predicted"/>
<sequence length="135" mass="15946">MQRCRLSGLWPTPVWPCPKKRQRRGEREERKEENEIEGRGRKKTDSGEKNEEREVGGKEGRKGNKGRKSKRLRRESKKTKRDVFETYNYAVITIKLENYLDSKGVFVKGMPTDYSDDEISVTRLIFKLICDYNLD</sequence>
<evidence type="ECO:0000313" key="2">
    <source>
        <dbReference type="EMBL" id="GES91628.1"/>
    </source>
</evidence>
<protein>
    <submittedName>
        <fullName evidence="2">Uncharacterized protein</fullName>
    </submittedName>
</protein>
<feature type="region of interest" description="Disordered" evidence="1">
    <location>
        <begin position="1"/>
        <end position="79"/>
    </location>
</feature>
<feature type="compositionally biased region" description="Basic and acidic residues" evidence="1">
    <location>
        <begin position="25"/>
        <end position="62"/>
    </location>
</feature>
<dbReference type="EMBL" id="BLAL01000206">
    <property type="protein sequence ID" value="GES91628.1"/>
    <property type="molecule type" value="Genomic_DNA"/>
</dbReference>
<comment type="caution">
    <text evidence="2">The sequence shown here is derived from an EMBL/GenBank/DDBJ whole genome shotgun (WGS) entry which is preliminary data.</text>
</comment>
<accession>A0A8H3LMX4</accession>
<evidence type="ECO:0000256" key="1">
    <source>
        <dbReference type="SAM" id="MobiDB-lite"/>
    </source>
</evidence>
<dbReference type="Proteomes" id="UP000615446">
    <property type="component" value="Unassembled WGS sequence"/>
</dbReference>
<dbReference type="AlphaFoldDB" id="A0A8H3LMX4"/>
<gene>
    <name evidence="2" type="ORF">RCL2_001843100</name>
</gene>
<feature type="compositionally biased region" description="Basic residues" evidence="1">
    <location>
        <begin position="63"/>
        <end position="79"/>
    </location>
</feature>